<dbReference type="InterPro" id="IPR004413">
    <property type="entry name" value="GatB"/>
</dbReference>
<protein>
    <recommendedName>
        <fullName evidence="7">Glutamyl-tRNA(Gln) amidotransferase subunit B, mitochondrial</fullName>
        <shortName evidence="7">Glu-AdT subunit B</shortName>
        <ecNumber evidence="7">6.3.5.-</ecNumber>
    </recommendedName>
</protein>
<dbReference type="NCBIfam" id="NF004014">
    <property type="entry name" value="PRK05477.1-4"/>
    <property type="match status" value="1"/>
</dbReference>
<dbReference type="PANTHER" id="PTHR11659:SF0">
    <property type="entry name" value="GLUTAMYL-TRNA(GLN) AMIDOTRANSFERASE SUBUNIT B, MITOCHONDRIAL"/>
    <property type="match status" value="1"/>
</dbReference>
<dbReference type="RefSeq" id="XP_003743057.1">
    <property type="nucleotide sequence ID" value="XM_003743009.2"/>
</dbReference>
<dbReference type="GO" id="GO:0070681">
    <property type="term" value="P:glutaminyl-tRNAGln biosynthesis via transamidation"/>
    <property type="evidence" value="ECO:0007669"/>
    <property type="project" value="UniProtKB-UniRule"/>
</dbReference>
<dbReference type="KEGG" id="goe:100908923"/>
<dbReference type="GO" id="GO:0005524">
    <property type="term" value="F:ATP binding"/>
    <property type="evidence" value="ECO:0007669"/>
    <property type="project" value="UniProtKB-KW"/>
</dbReference>
<dbReference type="GO" id="GO:0032543">
    <property type="term" value="P:mitochondrial translation"/>
    <property type="evidence" value="ECO:0007669"/>
    <property type="project" value="UniProtKB-UniRule"/>
</dbReference>
<comment type="similarity">
    <text evidence="1 7">Belongs to the GatB/GatE family. GatB subfamily.</text>
</comment>
<dbReference type="NCBIfam" id="NF004012">
    <property type="entry name" value="PRK05477.1-2"/>
    <property type="match status" value="1"/>
</dbReference>
<comment type="subunit">
    <text evidence="7">Subunit of the heterotrimeric GatCAB amidotransferase (AdT) complex, composed of A, B and C subunits.</text>
</comment>
<sequence length="518" mass="57934">MILKATLLRSARVWPLKRNLSSDLKGVVGLEVHVQIASKSKLFSSAPTAPGPANSQVAPFDAAIPGTLPVLNRQCVEAAVKTALALNCREINQIMRFDRKHYFYADMPAGFQITQQFHPVARKGLLTCQIQRHPTAKPEAIRCRVHQIQLEQDSGKSIHDENANVSLIDLNRAGVGLLEIVFKPDLSSGEDAAALVKELVAIVRALGVSTGRMEEGAVRVDANVSVHRPGTPLGTRTEIKNMNSVRSVRHAIDYEIKRQIRSVESGIPVANVTMTFDTESDKTVVMRDKEITQDYRFFPEPNIPSVDVKQMGINVDRLRNTLPPLPGEQREDLMQRLGLSFRAAMVITSEENFFEFFSEVLLILDSKHAGDAEYVLTCDVLGYLNEKSLSLYQTEVTAQNFAKLILLKATRKVNRQRCSNIIRLMLEDGTDPEEILEKNNWSLIADTTLISRLCDEAISLYPKECNKLRQGKERAANKMLAHVRRATDSRADMVLVKKILLERIHAANALRDEIQIGR</sequence>
<feature type="domain" description="Asn/Gln amidotransferase" evidence="8">
    <location>
        <begin position="355"/>
        <end position="504"/>
    </location>
</feature>
<gene>
    <name evidence="10" type="primary">LOC100908923</name>
</gene>
<dbReference type="GO" id="GO:0050567">
    <property type="term" value="F:glutaminyl-tRNA synthase (glutamine-hydrolyzing) activity"/>
    <property type="evidence" value="ECO:0007669"/>
    <property type="project" value="UniProtKB-UniRule"/>
</dbReference>
<dbReference type="Proteomes" id="UP000694867">
    <property type="component" value="Unplaced"/>
</dbReference>
<name>A0AAJ6QT56_9ACAR</name>
<evidence type="ECO:0000259" key="8">
    <source>
        <dbReference type="SMART" id="SM00845"/>
    </source>
</evidence>
<keyword evidence="9" id="KW-1185">Reference proteome</keyword>
<dbReference type="Pfam" id="PF02637">
    <property type="entry name" value="GatB_Yqey"/>
    <property type="match status" value="1"/>
</dbReference>
<dbReference type="EC" id="6.3.5.-" evidence="7"/>
<dbReference type="SUPFAM" id="SSF89095">
    <property type="entry name" value="GatB/YqeY motif"/>
    <property type="match status" value="1"/>
</dbReference>
<dbReference type="InterPro" id="IPR006075">
    <property type="entry name" value="Asn/Gln-tRNA_Trfase_suB/E_cat"/>
</dbReference>
<dbReference type="Pfam" id="PF02934">
    <property type="entry name" value="GatB_N"/>
    <property type="match status" value="1"/>
</dbReference>
<organism evidence="9 10">
    <name type="scientific">Galendromus occidentalis</name>
    <name type="common">western predatory mite</name>
    <dbReference type="NCBI Taxonomy" id="34638"/>
    <lineage>
        <taxon>Eukaryota</taxon>
        <taxon>Metazoa</taxon>
        <taxon>Ecdysozoa</taxon>
        <taxon>Arthropoda</taxon>
        <taxon>Chelicerata</taxon>
        <taxon>Arachnida</taxon>
        <taxon>Acari</taxon>
        <taxon>Parasitiformes</taxon>
        <taxon>Mesostigmata</taxon>
        <taxon>Gamasina</taxon>
        <taxon>Phytoseioidea</taxon>
        <taxon>Phytoseiidae</taxon>
        <taxon>Typhlodrominae</taxon>
        <taxon>Galendromus</taxon>
    </lineage>
</organism>
<dbReference type="InterPro" id="IPR014746">
    <property type="entry name" value="Gln_synth/guanido_kin_cat_dom"/>
</dbReference>
<comment type="catalytic activity">
    <reaction evidence="6 7">
        <text>L-glutamyl-tRNA(Gln) + L-glutamine + ATP + H2O = L-glutaminyl-tRNA(Gln) + L-glutamate + ADP + phosphate + H(+)</text>
        <dbReference type="Rhea" id="RHEA:17521"/>
        <dbReference type="Rhea" id="RHEA-COMP:9681"/>
        <dbReference type="Rhea" id="RHEA-COMP:9684"/>
        <dbReference type="ChEBI" id="CHEBI:15377"/>
        <dbReference type="ChEBI" id="CHEBI:15378"/>
        <dbReference type="ChEBI" id="CHEBI:29985"/>
        <dbReference type="ChEBI" id="CHEBI:30616"/>
        <dbReference type="ChEBI" id="CHEBI:43474"/>
        <dbReference type="ChEBI" id="CHEBI:58359"/>
        <dbReference type="ChEBI" id="CHEBI:78520"/>
        <dbReference type="ChEBI" id="CHEBI:78521"/>
        <dbReference type="ChEBI" id="CHEBI:456216"/>
    </reaction>
</comment>
<dbReference type="GO" id="GO:0005739">
    <property type="term" value="C:mitochondrion"/>
    <property type="evidence" value="ECO:0007669"/>
    <property type="project" value="UniProtKB-SubCell"/>
</dbReference>
<keyword evidence="7" id="KW-0496">Mitochondrion</keyword>
<comment type="subcellular location">
    <subcellularLocation>
        <location evidence="7">Mitochondrion</location>
    </subcellularLocation>
</comment>
<evidence type="ECO:0000256" key="3">
    <source>
        <dbReference type="ARBA" id="ARBA00022741"/>
    </source>
</evidence>
<dbReference type="InterPro" id="IPR023168">
    <property type="entry name" value="GatB_Yqey_C_2"/>
</dbReference>
<reference evidence="10" key="1">
    <citation type="submission" date="2025-08" db="UniProtKB">
        <authorList>
            <consortium name="RefSeq"/>
        </authorList>
    </citation>
    <scope>IDENTIFICATION</scope>
</reference>
<dbReference type="SMART" id="SM00845">
    <property type="entry name" value="GatB_Yqey"/>
    <property type="match status" value="1"/>
</dbReference>
<evidence type="ECO:0000256" key="6">
    <source>
        <dbReference type="ARBA" id="ARBA00047913"/>
    </source>
</evidence>
<evidence type="ECO:0000256" key="7">
    <source>
        <dbReference type="HAMAP-Rule" id="MF_03147"/>
    </source>
</evidence>
<dbReference type="NCBIfam" id="TIGR00133">
    <property type="entry name" value="gatB"/>
    <property type="match status" value="1"/>
</dbReference>
<keyword evidence="3 7" id="KW-0547">Nucleotide-binding</keyword>
<evidence type="ECO:0000256" key="4">
    <source>
        <dbReference type="ARBA" id="ARBA00022840"/>
    </source>
</evidence>
<evidence type="ECO:0000256" key="2">
    <source>
        <dbReference type="ARBA" id="ARBA00022598"/>
    </source>
</evidence>
<dbReference type="Gene3D" id="1.10.10.410">
    <property type="match status" value="1"/>
</dbReference>
<keyword evidence="4 7" id="KW-0067">ATP-binding</keyword>
<keyword evidence="2 7" id="KW-0436">Ligase</keyword>
<evidence type="ECO:0000313" key="9">
    <source>
        <dbReference type="Proteomes" id="UP000694867"/>
    </source>
</evidence>
<dbReference type="PANTHER" id="PTHR11659">
    <property type="entry name" value="GLUTAMYL-TRNA GLN AMIDOTRANSFERASE SUBUNIT B MITOCHONDRIAL AND PROKARYOTIC PET112-RELATED"/>
    <property type="match status" value="1"/>
</dbReference>
<dbReference type="SUPFAM" id="SSF55931">
    <property type="entry name" value="Glutamine synthetase/guanido kinase"/>
    <property type="match status" value="1"/>
</dbReference>
<dbReference type="InterPro" id="IPR018027">
    <property type="entry name" value="Asn/Gln_amidotransferase"/>
</dbReference>
<dbReference type="GO" id="GO:0030956">
    <property type="term" value="C:glutamyl-tRNA(Gln) amidotransferase complex"/>
    <property type="evidence" value="ECO:0007669"/>
    <property type="project" value="UniProtKB-UniRule"/>
</dbReference>
<evidence type="ECO:0000256" key="1">
    <source>
        <dbReference type="ARBA" id="ARBA00005306"/>
    </source>
</evidence>
<dbReference type="GeneID" id="100908923"/>
<dbReference type="CTD" id="5188"/>
<keyword evidence="5 7" id="KW-0648">Protein biosynthesis</keyword>
<dbReference type="InterPro" id="IPR003789">
    <property type="entry name" value="Asn/Gln_tRNA_amidoTrase-B-like"/>
</dbReference>
<comment type="function">
    <text evidence="7">Allows the formation of correctly charged Gln-tRNA(Gln) through the transamidation of misacylated Glu-tRNA(Gln) in the mitochondria. The reaction takes place in the presence of glutamine and ATP through an activated gamma-phospho-Glu-tRNA(Gln).</text>
</comment>
<evidence type="ECO:0000313" key="10">
    <source>
        <dbReference type="RefSeq" id="XP_003743057.1"/>
    </source>
</evidence>
<dbReference type="InterPro" id="IPR017959">
    <property type="entry name" value="Asn/Gln-tRNA_amidoTrfase_suB/E"/>
</dbReference>
<dbReference type="AlphaFoldDB" id="A0AAJ6QT56"/>
<proteinExistence type="inferred from homology"/>
<accession>A0AAJ6QT56</accession>
<dbReference type="HAMAP" id="MF_00121">
    <property type="entry name" value="GatB"/>
    <property type="match status" value="1"/>
</dbReference>
<evidence type="ECO:0000256" key="5">
    <source>
        <dbReference type="ARBA" id="ARBA00022917"/>
    </source>
</evidence>